<comment type="caution">
    <text evidence="1">The sequence shown here is derived from an EMBL/GenBank/DDBJ whole genome shotgun (WGS) entry which is preliminary data.</text>
</comment>
<protein>
    <submittedName>
        <fullName evidence="1">Uncharacterized protein</fullName>
    </submittedName>
</protein>
<gene>
    <name evidence="1" type="ORF">DSO57_1036687</name>
</gene>
<dbReference type="EMBL" id="QTSX02005331">
    <property type="protein sequence ID" value="KAJ9059902.1"/>
    <property type="molecule type" value="Genomic_DNA"/>
</dbReference>
<accession>A0ACC2SBW2</accession>
<keyword evidence="2" id="KW-1185">Reference proteome</keyword>
<proteinExistence type="predicted"/>
<reference evidence="1" key="1">
    <citation type="submission" date="2022-04" db="EMBL/GenBank/DDBJ databases">
        <title>Genome of the entomopathogenic fungus Entomophthora muscae.</title>
        <authorList>
            <person name="Elya C."/>
            <person name="Lovett B.R."/>
            <person name="Lee E."/>
            <person name="Macias A.M."/>
            <person name="Hajek A.E."/>
            <person name="De Bivort B.L."/>
            <person name="Kasson M.T."/>
            <person name="De Fine Licht H.H."/>
            <person name="Stajich J.E."/>
        </authorList>
    </citation>
    <scope>NUCLEOTIDE SEQUENCE</scope>
    <source>
        <strain evidence="1">Berkeley</strain>
    </source>
</reference>
<evidence type="ECO:0000313" key="1">
    <source>
        <dbReference type="EMBL" id="KAJ9059902.1"/>
    </source>
</evidence>
<evidence type="ECO:0000313" key="2">
    <source>
        <dbReference type="Proteomes" id="UP001165960"/>
    </source>
</evidence>
<name>A0ACC2SBW2_9FUNG</name>
<organism evidence="1 2">
    <name type="scientific">Entomophthora muscae</name>
    <dbReference type="NCBI Taxonomy" id="34485"/>
    <lineage>
        <taxon>Eukaryota</taxon>
        <taxon>Fungi</taxon>
        <taxon>Fungi incertae sedis</taxon>
        <taxon>Zoopagomycota</taxon>
        <taxon>Entomophthoromycotina</taxon>
        <taxon>Entomophthoromycetes</taxon>
        <taxon>Entomophthorales</taxon>
        <taxon>Entomophthoraceae</taxon>
        <taxon>Entomophthora</taxon>
    </lineage>
</organism>
<dbReference type="Proteomes" id="UP001165960">
    <property type="component" value="Unassembled WGS sequence"/>
</dbReference>
<sequence>MLCVRFMDLERPHHICKDISKISKKHLEPISEAKFVVTDKNWQEFIGRLDSYASYLKYFDQQVSEQGHIATLKKYLPHLIPGLAGAALHPLIHLGYSVEFNLPLAAAEGLAYACSSYYAPGEAINEVVAKESSKDSCLQLITQFPFEKSKYENEGKKESALLTKMGGFIKKHGVDLVNLCSDWACTVDNVSEKAQDLTLGTVKIFDGSYRQGTMDFFLVHALTGNHSVCALIEILDAKDQVRLLNLNFMALTILYAVQGVPSIHIDSSNDMVYEGLSTSWEELAARASESNDSHVIKAVRNLHQSEVKYGKMHGIFHRPAARCIKDVLKNGWCFMGIGFLPDN</sequence>